<dbReference type="Proteomes" id="UP000790377">
    <property type="component" value="Unassembled WGS sequence"/>
</dbReference>
<evidence type="ECO:0000313" key="1">
    <source>
        <dbReference type="EMBL" id="KAH7907317.1"/>
    </source>
</evidence>
<comment type="caution">
    <text evidence="1">The sequence shown here is derived from an EMBL/GenBank/DDBJ whole genome shotgun (WGS) entry which is preliminary data.</text>
</comment>
<name>A0ACB8A2B6_9AGAM</name>
<keyword evidence="2" id="KW-1185">Reference proteome</keyword>
<dbReference type="EMBL" id="MU267916">
    <property type="protein sequence ID" value="KAH7907317.1"/>
    <property type="molecule type" value="Genomic_DNA"/>
</dbReference>
<protein>
    <submittedName>
        <fullName evidence="1">Hydrophobin</fullName>
    </submittedName>
</protein>
<reference evidence="1" key="1">
    <citation type="journal article" date="2021" name="New Phytol.">
        <title>Evolutionary innovations through gain and loss of genes in the ectomycorrhizal Boletales.</title>
        <authorList>
            <person name="Wu G."/>
            <person name="Miyauchi S."/>
            <person name="Morin E."/>
            <person name="Kuo A."/>
            <person name="Drula E."/>
            <person name="Varga T."/>
            <person name="Kohler A."/>
            <person name="Feng B."/>
            <person name="Cao Y."/>
            <person name="Lipzen A."/>
            <person name="Daum C."/>
            <person name="Hundley H."/>
            <person name="Pangilinan J."/>
            <person name="Johnson J."/>
            <person name="Barry K."/>
            <person name="LaButti K."/>
            <person name="Ng V."/>
            <person name="Ahrendt S."/>
            <person name="Min B."/>
            <person name="Choi I.G."/>
            <person name="Park H."/>
            <person name="Plett J.M."/>
            <person name="Magnuson J."/>
            <person name="Spatafora J.W."/>
            <person name="Nagy L.G."/>
            <person name="Henrissat B."/>
            <person name="Grigoriev I.V."/>
            <person name="Yang Z.L."/>
            <person name="Xu J."/>
            <person name="Martin F.M."/>
        </authorList>
    </citation>
    <scope>NUCLEOTIDE SEQUENCE</scope>
    <source>
        <strain evidence="1">ATCC 28755</strain>
    </source>
</reference>
<evidence type="ECO:0000313" key="2">
    <source>
        <dbReference type="Proteomes" id="UP000790377"/>
    </source>
</evidence>
<sequence>MFARISTLFVALALGITVLAGQCNTGPVYCCKSVQQANSPQVAKAASLLGIVLGATTGQVGLGCDPITVTGTGQGATCSSDPICCHKNEYNGALNIGCSPINAAA</sequence>
<proteinExistence type="predicted"/>
<gene>
    <name evidence="1" type="ORF">BJ138DRAFT_1104415</name>
</gene>
<accession>A0ACB8A2B6</accession>
<organism evidence="1 2">
    <name type="scientific">Hygrophoropsis aurantiaca</name>
    <dbReference type="NCBI Taxonomy" id="72124"/>
    <lineage>
        <taxon>Eukaryota</taxon>
        <taxon>Fungi</taxon>
        <taxon>Dikarya</taxon>
        <taxon>Basidiomycota</taxon>
        <taxon>Agaricomycotina</taxon>
        <taxon>Agaricomycetes</taxon>
        <taxon>Agaricomycetidae</taxon>
        <taxon>Boletales</taxon>
        <taxon>Coniophorineae</taxon>
        <taxon>Hygrophoropsidaceae</taxon>
        <taxon>Hygrophoropsis</taxon>
    </lineage>
</organism>